<evidence type="ECO:0008006" key="4">
    <source>
        <dbReference type="Google" id="ProtNLM"/>
    </source>
</evidence>
<dbReference type="Gene3D" id="3.90.320.10">
    <property type="match status" value="1"/>
</dbReference>
<evidence type="ECO:0000313" key="2">
    <source>
        <dbReference type="EMBL" id="MCW5322886.1"/>
    </source>
</evidence>
<reference evidence="3" key="1">
    <citation type="submission" date="2023-07" db="EMBL/GenBank/DDBJ databases">
        <title>Verminephrobacter genomes.</title>
        <authorList>
            <person name="Lund M.B."/>
        </authorList>
    </citation>
    <scope>NUCLEOTIDE SEQUENCE [LARGE SCALE GENOMIC DNA]</scope>
    <source>
        <strain evidence="3">AtM5-05</strain>
    </source>
</reference>
<evidence type="ECO:0000313" key="3">
    <source>
        <dbReference type="Proteomes" id="UP001208935"/>
    </source>
</evidence>
<evidence type="ECO:0000256" key="1">
    <source>
        <dbReference type="SAM" id="Phobius"/>
    </source>
</evidence>
<dbReference type="Proteomes" id="UP001208935">
    <property type="component" value="Unassembled WGS sequence"/>
</dbReference>
<comment type="caution">
    <text evidence="2">The sequence shown here is derived from an EMBL/GenBank/DDBJ whole genome shotgun (WGS) entry which is preliminary data.</text>
</comment>
<sequence length="174" mass="19823">MTSLTSFILFSMAIPLAAWIFMVWRGFTQNWLPDELKAGKIVLVEKNLLANYPCTGDSLVGRPDQVCRLPSGLHVPLENKNRDDHRVFDTDIAQLSLQGWLLRRNGMHTAPFGYVAINNRKTGKRHAIRVDLRDDAYCEGLMGRYLDLIELRTMPRKSRGRKCNTCGHRAACHV</sequence>
<organism evidence="2 3">
    <name type="scientific">Verminephrobacter aporrectodeae subsp. tuberculatae</name>
    <dbReference type="NCBI Taxonomy" id="1110392"/>
    <lineage>
        <taxon>Bacteria</taxon>
        <taxon>Pseudomonadati</taxon>
        <taxon>Pseudomonadota</taxon>
        <taxon>Betaproteobacteria</taxon>
        <taxon>Burkholderiales</taxon>
        <taxon>Comamonadaceae</taxon>
        <taxon>Verminephrobacter</taxon>
    </lineage>
</organism>
<dbReference type="InterPro" id="IPR011604">
    <property type="entry name" value="PDDEXK-like_dom_sf"/>
</dbReference>
<name>A0ABT3KXB0_9BURK</name>
<accession>A0ABT3KXB0</accession>
<keyword evidence="1" id="KW-1133">Transmembrane helix</keyword>
<proteinExistence type="predicted"/>
<protein>
    <recommendedName>
        <fullName evidence="4">DUF83 domain-containing protein</fullName>
    </recommendedName>
</protein>
<dbReference type="RefSeq" id="WP_010104639.1">
    <property type="nucleotide sequence ID" value="NZ_QZCW01000003.1"/>
</dbReference>
<keyword evidence="3" id="KW-1185">Reference proteome</keyword>
<keyword evidence="1" id="KW-0812">Transmembrane</keyword>
<gene>
    <name evidence="2" type="ORF">D5039_17545</name>
</gene>
<keyword evidence="1" id="KW-0472">Membrane</keyword>
<dbReference type="EMBL" id="QZCW01000003">
    <property type="protein sequence ID" value="MCW5322886.1"/>
    <property type="molecule type" value="Genomic_DNA"/>
</dbReference>
<feature type="transmembrane region" description="Helical" evidence="1">
    <location>
        <begin position="6"/>
        <end position="27"/>
    </location>
</feature>